<gene>
    <name evidence="2" type="ORF">Xhom_02879</name>
</gene>
<dbReference type="PANTHER" id="PTHR30298:SF0">
    <property type="entry name" value="PROTEIN YBFL-RELATED"/>
    <property type="match status" value="1"/>
</dbReference>
<dbReference type="Proteomes" id="UP000225433">
    <property type="component" value="Unassembled WGS sequence"/>
</dbReference>
<dbReference type="GO" id="GO:0003677">
    <property type="term" value="F:DNA binding"/>
    <property type="evidence" value="ECO:0007669"/>
    <property type="project" value="InterPro"/>
</dbReference>
<dbReference type="InterPro" id="IPR051698">
    <property type="entry name" value="Transposase_11-like"/>
</dbReference>
<feature type="domain" description="Transposase IS4-like" evidence="1">
    <location>
        <begin position="37"/>
        <end position="100"/>
    </location>
</feature>
<dbReference type="InterPro" id="IPR047647">
    <property type="entry name" value="ISAs1_transpos"/>
</dbReference>
<dbReference type="NCBIfam" id="NF033564">
    <property type="entry name" value="transpos_ISAs1"/>
    <property type="match status" value="1"/>
</dbReference>
<dbReference type="Pfam" id="PF01609">
    <property type="entry name" value="DDE_Tnp_1"/>
    <property type="match status" value="1"/>
</dbReference>
<sequence length="132" mass="15234">MQICAALPEELQQQWLSIQSVIEVFSERSVKGQPAHRNSRWYVSSLPLDAEIAAKVIRRHWSVENELHWVLDVTFREDALSLKDLDGVAQMALFNRIALNVIKQNTSIKDSQAAKRRRATWSGEFRSQLIFD</sequence>
<name>A0A2G0Q6U1_XENHO</name>
<organism evidence="2 3">
    <name type="scientific">Xenorhabdus hominickii</name>
    <dbReference type="NCBI Taxonomy" id="351679"/>
    <lineage>
        <taxon>Bacteria</taxon>
        <taxon>Pseudomonadati</taxon>
        <taxon>Pseudomonadota</taxon>
        <taxon>Gammaproteobacteria</taxon>
        <taxon>Enterobacterales</taxon>
        <taxon>Morganellaceae</taxon>
        <taxon>Xenorhabdus</taxon>
    </lineage>
</organism>
<reference evidence="2 3" key="1">
    <citation type="journal article" date="2017" name="Nat. Microbiol.">
        <title>Natural product diversity associated with the nematode symbionts Photorhabdus and Xenorhabdus.</title>
        <authorList>
            <person name="Tobias N.J."/>
            <person name="Wolff H."/>
            <person name="Djahanschiri B."/>
            <person name="Grundmann F."/>
            <person name="Kronenwerth M."/>
            <person name="Shi Y.M."/>
            <person name="Simonyi S."/>
            <person name="Grun P."/>
            <person name="Shapiro-Ilan D."/>
            <person name="Pidot S.J."/>
            <person name="Stinear T.P."/>
            <person name="Ebersberger I."/>
            <person name="Bode H.B."/>
        </authorList>
    </citation>
    <scope>NUCLEOTIDE SEQUENCE [LARGE SCALE GENOMIC DNA]</scope>
    <source>
        <strain evidence="2 3">DSM 17903</strain>
    </source>
</reference>
<dbReference type="EMBL" id="NJAI01000004">
    <property type="protein sequence ID" value="PHM54911.1"/>
    <property type="molecule type" value="Genomic_DNA"/>
</dbReference>
<evidence type="ECO:0000313" key="2">
    <source>
        <dbReference type="EMBL" id="PHM54911.1"/>
    </source>
</evidence>
<dbReference type="InterPro" id="IPR002559">
    <property type="entry name" value="Transposase_11"/>
</dbReference>
<comment type="caution">
    <text evidence="2">The sequence shown here is derived from an EMBL/GenBank/DDBJ whole genome shotgun (WGS) entry which is preliminary data.</text>
</comment>
<dbReference type="GO" id="GO:0004803">
    <property type="term" value="F:transposase activity"/>
    <property type="evidence" value="ECO:0007669"/>
    <property type="project" value="InterPro"/>
</dbReference>
<evidence type="ECO:0000259" key="1">
    <source>
        <dbReference type="Pfam" id="PF01609"/>
    </source>
</evidence>
<dbReference type="PANTHER" id="PTHR30298">
    <property type="entry name" value="H REPEAT-ASSOCIATED PREDICTED TRANSPOSASE"/>
    <property type="match status" value="1"/>
</dbReference>
<proteinExistence type="predicted"/>
<protein>
    <recommendedName>
        <fullName evidence="1">Transposase IS4-like domain-containing protein</fullName>
    </recommendedName>
</protein>
<dbReference type="GO" id="GO:0006313">
    <property type="term" value="P:DNA transposition"/>
    <property type="evidence" value="ECO:0007669"/>
    <property type="project" value="InterPro"/>
</dbReference>
<accession>A0A2G0Q6U1</accession>
<evidence type="ECO:0000313" key="3">
    <source>
        <dbReference type="Proteomes" id="UP000225433"/>
    </source>
</evidence>
<dbReference type="AlphaFoldDB" id="A0A2G0Q6U1"/>